<evidence type="ECO:0000313" key="2">
    <source>
        <dbReference type="EMBL" id="MFC5588510.1"/>
    </source>
</evidence>
<organism evidence="2 3">
    <name type="scientific">Sporosarcina soli</name>
    <dbReference type="NCBI Taxonomy" id="334736"/>
    <lineage>
        <taxon>Bacteria</taxon>
        <taxon>Bacillati</taxon>
        <taxon>Bacillota</taxon>
        <taxon>Bacilli</taxon>
        <taxon>Bacillales</taxon>
        <taxon>Caryophanaceae</taxon>
        <taxon>Sporosarcina</taxon>
    </lineage>
</organism>
<protein>
    <submittedName>
        <fullName evidence="2">PRC-barrel domain-containing protein</fullName>
    </submittedName>
</protein>
<dbReference type="PANTHER" id="PTHR40061">
    <property type="entry name" value="SPORULATION PROTEIN YLMC-RELATED"/>
    <property type="match status" value="1"/>
</dbReference>
<dbReference type="RefSeq" id="WP_381431862.1">
    <property type="nucleotide sequence ID" value="NZ_JBHSNO010000005.1"/>
</dbReference>
<gene>
    <name evidence="2" type="ORF">ACFPRA_06410</name>
</gene>
<proteinExistence type="predicted"/>
<dbReference type="NCBIfam" id="TIGR02888">
    <property type="entry name" value="spore_YlmC_YmxH"/>
    <property type="match status" value="1"/>
</dbReference>
<sequence length="80" mass="8751">MRFSEIQKKEVIDIKRGVFLGFVQDATIDTKNGKVELLHVGGGERSSFFEGKGKEVKRVALADIATIGKDIMLVGNKDGN</sequence>
<keyword evidence="3" id="KW-1185">Reference proteome</keyword>
<dbReference type="PANTHER" id="PTHR40061:SF1">
    <property type="entry name" value="SPORULATION PROTEIN YLMC-RELATED"/>
    <property type="match status" value="1"/>
</dbReference>
<dbReference type="Gene3D" id="2.30.30.240">
    <property type="entry name" value="PRC-barrel domain"/>
    <property type="match status" value="1"/>
</dbReference>
<dbReference type="SUPFAM" id="SSF50346">
    <property type="entry name" value="PRC-barrel domain"/>
    <property type="match status" value="1"/>
</dbReference>
<name>A0ABW0THT4_9BACL</name>
<dbReference type="InterPro" id="IPR011033">
    <property type="entry name" value="PRC_barrel-like_sf"/>
</dbReference>
<dbReference type="Pfam" id="PF05239">
    <property type="entry name" value="PRC"/>
    <property type="match status" value="1"/>
</dbReference>
<dbReference type="InterPro" id="IPR027275">
    <property type="entry name" value="PRC-brl_dom"/>
</dbReference>
<evidence type="ECO:0000313" key="3">
    <source>
        <dbReference type="Proteomes" id="UP001596109"/>
    </source>
</evidence>
<reference evidence="3" key="1">
    <citation type="journal article" date="2019" name="Int. J. Syst. Evol. Microbiol.">
        <title>The Global Catalogue of Microorganisms (GCM) 10K type strain sequencing project: providing services to taxonomists for standard genome sequencing and annotation.</title>
        <authorList>
            <consortium name="The Broad Institute Genomics Platform"/>
            <consortium name="The Broad Institute Genome Sequencing Center for Infectious Disease"/>
            <person name="Wu L."/>
            <person name="Ma J."/>
        </authorList>
    </citation>
    <scope>NUCLEOTIDE SEQUENCE [LARGE SCALE GENOMIC DNA]</scope>
    <source>
        <strain evidence="3">CGMCC 4.1434</strain>
    </source>
</reference>
<accession>A0ABW0THT4</accession>
<feature type="domain" description="PRC-barrel" evidence="1">
    <location>
        <begin position="2"/>
        <end position="74"/>
    </location>
</feature>
<comment type="caution">
    <text evidence="2">The sequence shown here is derived from an EMBL/GenBank/DDBJ whole genome shotgun (WGS) entry which is preliminary data.</text>
</comment>
<dbReference type="InterPro" id="IPR014238">
    <property type="entry name" value="Spore_YlmC/YmxH"/>
</dbReference>
<dbReference type="EMBL" id="JBHSNO010000005">
    <property type="protein sequence ID" value="MFC5588510.1"/>
    <property type="molecule type" value="Genomic_DNA"/>
</dbReference>
<evidence type="ECO:0000259" key="1">
    <source>
        <dbReference type="Pfam" id="PF05239"/>
    </source>
</evidence>
<dbReference type="Proteomes" id="UP001596109">
    <property type="component" value="Unassembled WGS sequence"/>
</dbReference>